<name>A0ACB9AJ74_CICIN</name>
<dbReference type="Proteomes" id="UP001055811">
    <property type="component" value="Linkage Group LG07"/>
</dbReference>
<gene>
    <name evidence="1" type="ORF">L2E82_39514</name>
</gene>
<reference evidence="2" key="1">
    <citation type="journal article" date="2022" name="Mol. Ecol. Resour.">
        <title>The genomes of chicory, endive, great burdock and yacon provide insights into Asteraceae palaeo-polyploidization history and plant inulin production.</title>
        <authorList>
            <person name="Fan W."/>
            <person name="Wang S."/>
            <person name="Wang H."/>
            <person name="Wang A."/>
            <person name="Jiang F."/>
            <person name="Liu H."/>
            <person name="Zhao H."/>
            <person name="Xu D."/>
            <person name="Zhang Y."/>
        </authorList>
    </citation>
    <scope>NUCLEOTIDE SEQUENCE [LARGE SCALE GENOMIC DNA]</scope>
    <source>
        <strain evidence="2">cv. Punajuju</strain>
    </source>
</reference>
<reference evidence="1 2" key="2">
    <citation type="journal article" date="2022" name="Mol. Ecol. Resour.">
        <title>The genomes of chicory, endive, great burdock and yacon provide insights into Asteraceae paleo-polyploidization history and plant inulin production.</title>
        <authorList>
            <person name="Fan W."/>
            <person name="Wang S."/>
            <person name="Wang H."/>
            <person name="Wang A."/>
            <person name="Jiang F."/>
            <person name="Liu H."/>
            <person name="Zhao H."/>
            <person name="Xu D."/>
            <person name="Zhang Y."/>
        </authorList>
    </citation>
    <scope>NUCLEOTIDE SEQUENCE [LARGE SCALE GENOMIC DNA]</scope>
    <source>
        <strain evidence="2">cv. Punajuju</strain>
        <tissue evidence="1">Leaves</tissue>
    </source>
</reference>
<proteinExistence type="predicted"/>
<evidence type="ECO:0000313" key="2">
    <source>
        <dbReference type="Proteomes" id="UP001055811"/>
    </source>
</evidence>
<evidence type="ECO:0000313" key="1">
    <source>
        <dbReference type="EMBL" id="KAI3709748.1"/>
    </source>
</evidence>
<keyword evidence="2" id="KW-1185">Reference proteome</keyword>
<accession>A0ACB9AJ74</accession>
<organism evidence="1 2">
    <name type="scientific">Cichorium intybus</name>
    <name type="common">Chicory</name>
    <dbReference type="NCBI Taxonomy" id="13427"/>
    <lineage>
        <taxon>Eukaryota</taxon>
        <taxon>Viridiplantae</taxon>
        <taxon>Streptophyta</taxon>
        <taxon>Embryophyta</taxon>
        <taxon>Tracheophyta</taxon>
        <taxon>Spermatophyta</taxon>
        <taxon>Magnoliopsida</taxon>
        <taxon>eudicotyledons</taxon>
        <taxon>Gunneridae</taxon>
        <taxon>Pentapetalae</taxon>
        <taxon>asterids</taxon>
        <taxon>campanulids</taxon>
        <taxon>Asterales</taxon>
        <taxon>Asteraceae</taxon>
        <taxon>Cichorioideae</taxon>
        <taxon>Cichorieae</taxon>
        <taxon>Cichoriinae</taxon>
        <taxon>Cichorium</taxon>
    </lineage>
</organism>
<dbReference type="EMBL" id="CM042015">
    <property type="protein sequence ID" value="KAI3709748.1"/>
    <property type="molecule type" value="Genomic_DNA"/>
</dbReference>
<sequence>MYEQAGSDFSLLESLSSYLLDDQSDNILHNPSDFLVFDNDLIFSAISEASSIDIDREISSIFAANSCSGEVYSWSSGYNTDDPIGPLPDLDDFEISSLLHGYTDDIFQVPIFSDTLDGTILPTTGNELPEISADIPVTDSDVSGTCLPLMVESAVNMPLKWDFSTGNVVAIDEEVFSSGEDHHSPPCVKEVHSDDVKNFEAPPFPSQQERRYRGVRRRPWGKFTAEMRNPEKKGSRLWLGTYETPEEAAMAYDRAAFKHRGSHALLNFPHLIESHNENSEICITKKRSSPSSPSSSTDSSKSIHRKKRKSLVCEA</sequence>
<protein>
    <submittedName>
        <fullName evidence="1">Uncharacterized protein</fullName>
    </submittedName>
</protein>
<comment type="caution">
    <text evidence="1">The sequence shown here is derived from an EMBL/GenBank/DDBJ whole genome shotgun (WGS) entry which is preliminary data.</text>
</comment>